<organism evidence="3 4">
    <name type="scientific">Daldinia eschscholtzii</name>
    <dbReference type="NCBI Taxonomy" id="292717"/>
    <lineage>
        <taxon>Eukaryota</taxon>
        <taxon>Fungi</taxon>
        <taxon>Dikarya</taxon>
        <taxon>Ascomycota</taxon>
        <taxon>Pezizomycotina</taxon>
        <taxon>Sordariomycetes</taxon>
        <taxon>Xylariomycetidae</taxon>
        <taxon>Xylariales</taxon>
        <taxon>Hypoxylaceae</taxon>
        <taxon>Daldinia</taxon>
    </lineage>
</organism>
<dbReference type="AlphaFoldDB" id="A0AAX6MCW3"/>
<protein>
    <submittedName>
        <fullName evidence="3">Uncharacterized protein</fullName>
    </submittedName>
</protein>
<reference evidence="3 4" key="1">
    <citation type="journal article" date="2024" name="Front Chem Biol">
        <title>Unveiling the potential of Daldinia eschscholtzii MFLUCC 19-0629 through bioactivity and bioinformatics studies for enhanced sustainable agriculture production.</title>
        <authorList>
            <person name="Brooks S."/>
            <person name="Weaver J.A."/>
            <person name="Klomchit A."/>
            <person name="Alharthi S.A."/>
            <person name="Onlamun T."/>
            <person name="Nurani R."/>
            <person name="Vong T.K."/>
            <person name="Alberti F."/>
            <person name="Greco C."/>
        </authorList>
    </citation>
    <scope>NUCLEOTIDE SEQUENCE [LARGE SCALE GENOMIC DNA]</scope>
    <source>
        <strain evidence="3">MFLUCC 19-0629</strain>
    </source>
</reference>
<name>A0AAX6MCW3_9PEZI</name>
<comment type="caution">
    <text evidence="3">The sequence shown here is derived from an EMBL/GenBank/DDBJ whole genome shotgun (WGS) entry which is preliminary data.</text>
</comment>
<proteinExistence type="predicted"/>
<dbReference type="EMBL" id="JBANMG010000008">
    <property type="protein sequence ID" value="KAK6950032.1"/>
    <property type="molecule type" value="Genomic_DNA"/>
</dbReference>
<dbReference type="Proteomes" id="UP001369815">
    <property type="component" value="Unassembled WGS sequence"/>
</dbReference>
<evidence type="ECO:0000313" key="3">
    <source>
        <dbReference type="EMBL" id="KAK6950032.1"/>
    </source>
</evidence>
<keyword evidence="2" id="KW-0472">Membrane</keyword>
<gene>
    <name evidence="3" type="ORF">Daesc_008355</name>
</gene>
<keyword evidence="2" id="KW-0812">Transmembrane</keyword>
<evidence type="ECO:0000313" key="4">
    <source>
        <dbReference type="Proteomes" id="UP001369815"/>
    </source>
</evidence>
<dbReference type="PANTHER" id="PTHR37577">
    <property type="entry name" value="INTEGRAL MEMBRANE PROTEIN"/>
    <property type="match status" value="1"/>
</dbReference>
<evidence type="ECO:0000256" key="1">
    <source>
        <dbReference type="SAM" id="MobiDB-lite"/>
    </source>
</evidence>
<feature type="region of interest" description="Disordered" evidence="1">
    <location>
        <begin position="337"/>
        <end position="369"/>
    </location>
</feature>
<feature type="compositionally biased region" description="Basic and acidic residues" evidence="1">
    <location>
        <begin position="347"/>
        <end position="369"/>
    </location>
</feature>
<keyword evidence="2" id="KW-1133">Transmembrane helix</keyword>
<dbReference type="InterPro" id="IPR053018">
    <property type="entry name" value="Elsinochrome_Biosynth-Asso"/>
</dbReference>
<feature type="transmembrane region" description="Helical" evidence="2">
    <location>
        <begin position="238"/>
        <end position="255"/>
    </location>
</feature>
<feature type="transmembrane region" description="Helical" evidence="2">
    <location>
        <begin position="26"/>
        <end position="51"/>
    </location>
</feature>
<feature type="transmembrane region" description="Helical" evidence="2">
    <location>
        <begin position="82"/>
        <end position="103"/>
    </location>
</feature>
<feature type="transmembrane region" description="Helical" evidence="2">
    <location>
        <begin position="115"/>
        <end position="137"/>
    </location>
</feature>
<feature type="transmembrane region" description="Helical" evidence="2">
    <location>
        <begin position="158"/>
        <end position="176"/>
    </location>
</feature>
<sequence length="369" mass="41342">METSELPEVHGEPAQCEKVGEAMPDIAGYGVLIGFSVQALISLVLSIWAFFLTKFGRLEVQGEEGTPQHANEKKRLGFVSEILMVGNDLQMITGVALIGTALAHGKEIDLYHLHLVFDTVSFVGVSNAAALVCWTVMRAKSLKSRSRHKLFPAYWTGRFRISYAFAILFLGLTIFLEIRLDEWSLTAEEAGYCYITTGLAAVGANHPAADKAYVAITAIWLLLVMFGSLFASVKFRKPLLVLSALQFPVHLYMMIKIRMENYPYLEGENENRWDFGQTTATILLAVTIVQLVHQGLEFIKFENALKKYGPSYALAQKEDFSESPTLVEEGLRQLREAKQNASSVCLERSRETSRQEESHELMENPEHRA</sequence>
<feature type="transmembrane region" description="Helical" evidence="2">
    <location>
        <begin position="212"/>
        <end position="231"/>
    </location>
</feature>
<dbReference type="PANTHER" id="PTHR37577:SF1">
    <property type="entry name" value="INTEGRAL MEMBRANE PROTEIN"/>
    <property type="match status" value="1"/>
</dbReference>
<keyword evidence="4" id="KW-1185">Reference proteome</keyword>
<accession>A0AAX6MCW3</accession>
<evidence type="ECO:0000256" key="2">
    <source>
        <dbReference type="SAM" id="Phobius"/>
    </source>
</evidence>